<keyword evidence="10" id="KW-1185">Reference proteome</keyword>
<dbReference type="GO" id="GO:0005886">
    <property type="term" value="C:plasma membrane"/>
    <property type="evidence" value="ECO:0007669"/>
    <property type="project" value="UniProtKB-SubCell"/>
</dbReference>
<dbReference type="Proteomes" id="UP001226762">
    <property type="component" value="Unassembled WGS sequence"/>
</dbReference>
<evidence type="ECO:0000256" key="3">
    <source>
        <dbReference type="ARBA" id="ARBA00022448"/>
    </source>
</evidence>
<dbReference type="RefSeq" id="WP_306737465.1">
    <property type="nucleotide sequence ID" value="NZ_JANHAX010000007.1"/>
</dbReference>
<evidence type="ECO:0000313" key="10">
    <source>
        <dbReference type="Proteomes" id="UP001226762"/>
    </source>
</evidence>
<organism evidence="9 10">
    <name type="scientific">Marimonas arenosa</name>
    <dbReference type="NCBI Taxonomy" id="1795305"/>
    <lineage>
        <taxon>Bacteria</taxon>
        <taxon>Pseudomonadati</taxon>
        <taxon>Pseudomonadota</taxon>
        <taxon>Alphaproteobacteria</taxon>
        <taxon>Rhodobacterales</taxon>
        <taxon>Paracoccaceae</taxon>
        <taxon>Marimonas</taxon>
    </lineage>
</organism>
<name>A0AAE4B5L8_9RHOB</name>
<comment type="subcellular location">
    <subcellularLocation>
        <location evidence="1">Cell membrane</location>
        <topology evidence="1">Multi-pass membrane protein</topology>
    </subcellularLocation>
</comment>
<dbReference type="AlphaFoldDB" id="A0AAE4B5L8"/>
<evidence type="ECO:0000256" key="7">
    <source>
        <dbReference type="ARBA" id="ARBA00023136"/>
    </source>
</evidence>
<keyword evidence="5 8" id="KW-0812">Transmembrane</keyword>
<evidence type="ECO:0000256" key="2">
    <source>
        <dbReference type="ARBA" id="ARBA00009212"/>
    </source>
</evidence>
<evidence type="ECO:0000256" key="6">
    <source>
        <dbReference type="ARBA" id="ARBA00022989"/>
    </source>
</evidence>
<keyword evidence="6 8" id="KW-1133">Transmembrane helix</keyword>
<evidence type="ECO:0000256" key="8">
    <source>
        <dbReference type="SAM" id="Phobius"/>
    </source>
</evidence>
<evidence type="ECO:0000313" key="9">
    <source>
        <dbReference type="EMBL" id="MDQ2092163.1"/>
    </source>
</evidence>
<protein>
    <submittedName>
        <fullName evidence="9">Monovalent cation/H+ antiporter complex subunit F</fullName>
    </submittedName>
</protein>
<dbReference type="PANTHER" id="PTHR34702">
    <property type="entry name" value="NA(+)/H(+) ANTIPORTER SUBUNIT F1"/>
    <property type="match status" value="1"/>
</dbReference>
<feature type="transmembrane region" description="Helical" evidence="8">
    <location>
        <begin position="6"/>
        <end position="23"/>
    </location>
</feature>
<dbReference type="PANTHER" id="PTHR34702:SF1">
    <property type="entry name" value="NA(+)_H(+) ANTIPORTER SUBUNIT F"/>
    <property type="match status" value="1"/>
</dbReference>
<feature type="transmembrane region" description="Helical" evidence="8">
    <location>
        <begin position="56"/>
        <end position="78"/>
    </location>
</feature>
<evidence type="ECO:0000256" key="5">
    <source>
        <dbReference type="ARBA" id="ARBA00022692"/>
    </source>
</evidence>
<reference evidence="9" key="2">
    <citation type="submission" date="2023-02" db="EMBL/GenBank/DDBJ databases">
        <title>'Rhodoalgimonas zhirmunskyi' gen. nov., isolated from a red alga.</title>
        <authorList>
            <person name="Nedashkovskaya O.I."/>
            <person name="Otstavnykh N.Y."/>
            <person name="Bystritskaya E.P."/>
            <person name="Balabanova L.A."/>
            <person name="Isaeva M.P."/>
        </authorList>
    </citation>
    <scope>NUCLEOTIDE SEQUENCE</scope>
    <source>
        <strain evidence="9">KCTC 52189</strain>
    </source>
</reference>
<evidence type="ECO:0000256" key="4">
    <source>
        <dbReference type="ARBA" id="ARBA00022475"/>
    </source>
</evidence>
<comment type="similarity">
    <text evidence="2">Belongs to the CPA3 antiporters (TC 2.A.63) subunit F family.</text>
</comment>
<dbReference type="EMBL" id="JANHAX010000007">
    <property type="protein sequence ID" value="MDQ2092163.1"/>
    <property type="molecule type" value="Genomic_DNA"/>
</dbReference>
<feature type="transmembrane region" description="Helical" evidence="8">
    <location>
        <begin position="30"/>
        <end position="50"/>
    </location>
</feature>
<reference evidence="9" key="1">
    <citation type="submission" date="2022-07" db="EMBL/GenBank/DDBJ databases">
        <authorList>
            <person name="Otstavnykh N."/>
            <person name="Isaeva M."/>
            <person name="Bystritskaya E."/>
        </authorList>
    </citation>
    <scope>NUCLEOTIDE SEQUENCE</scope>
    <source>
        <strain evidence="9">KCTC 52189</strain>
    </source>
</reference>
<sequence>MFVVATIMIILGMVLTLMRLFGGPTVYDRVLAVNLFGTLTVLLIAVKGFLSGRPDFLDIALLYALINFVGTIAVLKFFRYRAIGDYARTRDDEEEQS</sequence>
<dbReference type="GO" id="GO:0015385">
    <property type="term" value="F:sodium:proton antiporter activity"/>
    <property type="evidence" value="ECO:0007669"/>
    <property type="project" value="TreeGrafter"/>
</dbReference>
<keyword evidence="7 8" id="KW-0472">Membrane</keyword>
<accession>A0AAE4B5L8</accession>
<comment type="caution">
    <text evidence="9">The sequence shown here is derived from an EMBL/GenBank/DDBJ whole genome shotgun (WGS) entry which is preliminary data.</text>
</comment>
<dbReference type="InterPro" id="IPR007208">
    <property type="entry name" value="MrpF/PhaF-like"/>
</dbReference>
<keyword evidence="3" id="KW-0813">Transport</keyword>
<keyword evidence="4" id="KW-1003">Cell membrane</keyword>
<evidence type="ECO:0000256" key="1">
    <source>
        <dbReference type="ARBA" id="ARBA00004651"/>
    </source>
</evidence>
<proteinExistence type="inferred from homology"/>
<gene>
    <name evidence="9" type="ORF">NO357_19850</name>
</gene>
<dbReference type="Pfam" id="PF04066">
    <property type="entry name" value="MrpF_PhaF"/>
    <property type="match status" value="1"/>
</dbReference>